<organism evidence="3 4">
    <name type="scientific">Diatrype stigma</name>
    <dbReference type="NCBI Taxonomy" id="117547"/>
    <lineage>
        <taxon>Eukaryota</taxon>
        <taxon>Fungi</taxon>
        <taxon>Dikarya</taxon>
        <taxon>Ascomycota</taxon>
        <taxon>Pezizomycotina</taxon>
        <taxon>Sordariomycetes</taxon>
        <taxon>Xylariomycetidae</taxon>
        <taxon>Xylariales</taxon>
        <taxon>Diatrypaceae</taxon>
        <taxon>Diatrype</taxon>
    </lineage>
</organism>
<proteinExistence type="predicted"/>
<dbReference type="SMART" id="SM00220">
    <property type="entry name" value="S_TKc"/>
    <property type="match status" value="1"/>
</dbReference>
<evidence type="ECO:0000313" key="3">
    <source>
        <dbReference type="EMBL" id="KAK7751961.1"/>
    </source>
</evidence>
<dbReference type="Gene3D" id="1.10.510.10">
    <property type="entry name" value="Transferase(Phosphotransferase) domain 1"/>
    <property type="match status" value="1"/>
</dbReference>
<dbReference type="EMBL" id="JAKJXP020000043">
    <property type="protein sequence ID" value="KAK7751961.1"/>
    <property type="molecule type" value="Genomic_DNA"/>
</dbReference>
<feature type="region of interest" description="Disordered" evidence="1">
    <location>
        <begin position="420"/>
        <end position="460"/>
    </location>
</feature>
<reference evidence="3 4" key="1">
    <citation type="submission" date="2024-02" db="EMBL/GenBank/DDBJ databases">
        <title>De novo assembly and annotation of 12 fungi associated with fruit tree decline syndrome in Ontario, Canada.</title>
        <authorList>
            <person name="Sulman M."/>
            <person name="Ellouze W."/>
            <person name="Ilyukhin E."/>
        </authorList>
    </citation>
    <scope>NUCLEOTIDE SEQUENCE [LARGE SCALE GENOMIC DNA]</scope>
    <source>
        <strain evidence="3 4">M11/M66-122</strain>
    </source>
</reference>
<dbReference type="Proteomes" id="UP001320420">
    <property type="component" value="Unassembled WGS sequence"/>
</dbReference>
<dbReference type="GO" id="GO:0005524">
    <property type="term" value="F:ATP binding"/>
    <property type="evidence" value="ECO:0007669"/>
    <property type="project" value="InterPro"/>
</dbReference>
<dbReference type="GO" id="GO:0004672">
    <property type="term" value="F:protein kinase activity"/>
    <property type="evidence" value="ECO:0007669"/>
    <property type="project" value="InterPro"/>
</dbReference>
<name>A0AAN9UQ27_9PEZI</name>
<feature type="compositionally biased region" description="Basic and acidic residues" evidence="1">
    <location>
        <begin position="93"/>
        <end position="105"/>
    </location>
</feature>
<dbReference type="InterPro" id="IPR000719">
    <property type="entry name" value="Prot_kinase_dom"/>
</dbReference>
<feature type="region of interest" description="Disordered" evidence="1">
    <location>
        <begin position="81"/>
        <end position="107"/>
    </location>
</feature>
<comment type="caution">
    <text evidence="3">The sequence shown here is derived from an EMBL/GenBank/DDBJ whole genome shotgun (WGS) entry which is preliminary data.</text>
</comment>
<sequence length="460" mass="51404">MAAYYSDDVYGSQMDVEMAGVGDDDDDDTQGSNQSGDSSQESAESAEAVRRFFTATPRFRYIRTLATGSSAAPMLFSEHEVVEDQGGGSGQAGKDDKGEDREKKYKSGRMKRRIVVKSAAQSTYDGDVRNEKRWMDALAGSEHLIASIDLGLDTGVLKRQMVVMEYVANGDLTEFSGRMEEYQEKKEVKVVVPNRVLWRFFLCLTRAVIGMAYPQRSTNPNFASNDGTIWREEIPEGDVTPTLMIHGDMHFGNLLLGDVTLGDEEHDLTPILKLTDFGESRTIPEEPETGIWTAVANQIGEAAVVIMMLGEVRDYWDNDADGDEYRYPDDDPNGQAGRETVTLANTQWAAADVSPALKAFVYWCLDTEQEHRPTLKKVLETCQTAVRTLTDKDFGNQGPNETDAAVRAFIQKFVYDADSEGEMQAPRRRDLTRSSPTRRARRAWRRFQRLRRGVGSGPPP</sequence>
<feature type="domain" description="Protein kinase" evidence="2">
    <location>
        <begin position="81"/>
        <end position="386"/>
    </location>
</feature>
<keyword evidence="4" id="KW-1185">Reference proteome</keyword>
<feature type="region of interest" description="Disordered" evidence="1">
    <location>
        <begin position="14"/>
        <end position="47"/>
    </location>
</feature>
<dbReference type="PROSITE" id="PS50011">
    <property type="entry name" value="PROTEIN_KINASE_DOM"/>
    <property type="match status" value="1"/>
</dbReference>
<evidence type="ECO:0000256" key="1">
    <source>
        <dbReference type="SAM" id="MobiDB-lite"/>
    </source>
</evidence>
<dbReference type="InterPro" id="IPR011009">
    <property type="entry name" value="Kinase-like_dom_sf"/>
</dbReference>
<dbReference type="AlphaFoldDB" id="A0AAN9UQ27"/>
<feature type="compositionally biased region" description="Basic residues" evidence="1">
    <location>
        <begin position="436"/>
        <end position="452"/>
    </location>
</feature>
<accession>A0AAN9UQ27</accession>
<dbReference type="SUPFAM" id="SSF56112">
    <property type="entry name" value="Protein kinase-like (PK-like)"/>
    <property type="match status" value="1"/>
</dbReference>
<gene>
    <name evidence="3" type="ORF">SLS62_006104</name>
</gene>
<evidence type="ECO:0000313" key="4">
    <source>
        <dbReference type="Proteomes" id="UP001320420"/>
    </source>
</evidence>
<protein>
    <recommendedName>
        <fullName evidence="2">Protein kinase domain-containing protein</fullName>
    </recommendedName>
</protein>
<evidence type="ECO:0000259" key="2">
    <source>
        <dbReference type="PROSITE" id="PS50011"/>
    </source>
</evidence>
<feature type="compositionally biased region" description="Low complexity" evidence="1">
    <location>
        <begin position="30"/>
        <end position="46"/>
    </location>
</feature>